<dbReference type="AlphaFoldDB" id="A0A7S8WV30"/>
<sequence>MLFFKNKISKQDIVLGFKKAYSVSFLPAKIEVLYSSLSIRIFRVIGGICLVLVLTGKHTIFYKELQFLILIIALMLCFLIVSISLIKLVYGLYTIIKKPEVYEVSNEPINTSATHIRK</sequence>
<evidence type="ECO:0000256" key="1">
    <source>
        <dbReference type="SAM" id="Phobius"/>
    </source>
</evidence>
<dbReference type="EMBL" id="MT479165">
    <property type="protein sequence ID" value="QPF23599.1"/>
    <property type="molecule type" value="Genomic_DNA"/>
</dbReference>
<keyword evidence="1" id="KW-1133">Transmembrane helix</keyword>
<dbReference type="RefSeq" id="YP_010044358.1">
    <property type="nucleotide sequence ID" value="NC_054271.1"/>
</dbReference>
<keyword evidence="1" id="KW-0472">Membrane</keyword>
<organism evidence="2">
    <name type="scientific">Trametes versicolor</name>
    <name type="common">White-rot fungus</name>
    <name type="synonym">Coriolus versicolor</name>
    <dbReference type="NCBI Taxonomy" id="5325"/>
    <lineage>
        <taxon>Eukaryota</taxon>
        <taxon>Fungi</taxon>
        <taxon>Dikarya</taxon>
        <taxon>Basidiomycota</taxon>
        <taxon>Agaricomycotina</taxon>
        <taxon>Agaricomycetes</taxon>
        <taxon>Polyporales</taxon>
        <taxon>Polyporaceae</taxon>
        <taxon>Trametes</taxon>
    </lineage>
</organism>
<name>A0A7S8WV30_TRAVE</name>
<keyword evidence="1" id="KW-0812">Transmembrane</keyword>
<geneLocation type="mitochondrion" evidence="2"/>
<accession>A0A7S8WV30</accession>
<feature type="transmembrane region" description="Helical" evidence="1">
    <location>
        <begin position="41"/>
        <end position="61"/>
    </location>
</feature>
<keyword evidence="2" id="KW-0496">Mitochondrion</keyword>
<proteinExistence type="predicted"/>
<evidence type="ECO:0000313" key="2">
    <source>
        <dbReference type="EMBL" id="QPF23599.1"/>
    </source>
</evidence>
<reference evidence="2" key="1">
    <citation type="journal article" name="Sci. Rep.">
        <title>Comparative mitochondrial genome analysis reveals intron dynamics and gene rearrangements in two Trametes species.</title>
        <authorList>
            <person name="Chen C."/>
            <person name="Li Q."/>
            <person name="Fu R."/>
            <person name="Wang J."/>
            <person name="Deng G."/>
            <person name="Chen X."/>
            <person name="Lu D."/>
        </authorList>
    </citation>
    <scope>NUCLEOTIDE SEQUENCE</scope>
</reference>
<feature type="transmembrane region" description="Helical" evidence="1">
    <location>
        <begin position="67"/>
        <end position="90"/>
    </location>
</feature>
<protein>
    <submittedName>
        <fullName evidence="2">Uncharacterized protein</fullName>
    </submittedName>
</protein>
<gene>
    <name evidence="2" type="primary">orf118</name>
</gene>
<dbReference type="GeneID" id="63652933"/>